<dbReference type="Gene3D" id="3.40.50.1820">
    <property type="entry name" value="alpha/beta hydrolase"/>
    <property type="match status" value="1"/>
</dbReference>
<evidence type="ECO:0008006" key="3">
    <source>
        <dbReference type="Google" id="ProtNLM"/>
    </source>
</evidence>
<dbReference type="InterPro" id="IPR029058">
    <property type="entry name" value="AB_hydrolase_fold"/>
</dbReference>
<gene>
    <name evidence="1" type="ORF">O0S09_00050</name>
</gene>
<reference evidence="1" key="1">
    <citation type="submission" date="2022-12" db="EMBL/GenBank/DDBJ databases">
        <title>Isolation and characterisation of novel Methanocorpusculum spp. from native Australian herbivores indicates the genus is ancestrally host-associated.</title>
        <authorList>
            <person name="Volmer J.G."/>
            <person name="Soo R.M."/>
            <person name="Evans P.N."/>
            <person name="Hoedt E.C."/>
            <person name="Astorga Alsina A.L."/>
            <person name="Woodcroft B.J."/>
            <person name="Tyson G.W."/>
            <person name="Hugenholtz P."/>
            <person name="Morrison M."/>
        </authorList>
    </citation>
    <scope>NUCLEOTIDE SEQUENCE</scope>
    <source>
        <strain evidence="1">CW153</strain>
    </source>
</reference>
<dbReference type="EMBL" id="JAPTGC010000001">
    <property type="protein sequence ID" value="MCZ0861646.1"/>
    <property type="molecule type" value="Genomic_DNA"/>
</dbReference>
<comment type="caution">
    <text evidence="1">The sequence shown here is derived from an EMBL/GenBank/DDBJ whole genome shotgun (WGS) entry which is preliminary data.</text>
</comment>
<dbReference type="RefSeq" id="WP_268921814.1">
    <property type="nucleotide sequence ID" value="NZ_JAPTGC010000001.1"/>
</dbReference>
<evidence type="ECO:0000313" key="2">
    <source>
        <dbReference type="Proteomes" id="UP001141336"/>
    </source>
</evidence>
<organism evidence="1 2">
    <name type="scientific">Methanocorpusculum vombati</name>
    <dbReference type="NCBI Taxonomy" id="3002864"/>
    <lineage>
        <taxon>Archaea</taxon>
        <taxon>Methanobacteriati</taxon>
        <taxon>Methanobacteriota</taxon>
        <taxon>Stenosarchaea group</taxon>
        <taxon>Methanomicrobia</taxon>
        <taxon>Methanomicrobiales</taxon>
        <taxon>Methanocorpusculaceae</taxon>
        <taxon>Methanocorpusculum</taxon>
    </lineage>
</organism>
<sequence>MMSFENEPLERCLFVSPVPDMNYLIENMMRQAGVTDEQLEKEQIIPTQSGQALSWKYLTYVREHPIASWEKPTRILYAENDNLIDLSVVDDFSRRFHCHLTIMKGGEHWFHTPEQLKVLHSWIEENC</sequence>
<dbReference type="Proteomes" id="UP001141336">
    <property type="component" value="Unassembled WGS sequence"/>
</dbReference>
<proteinExistence type="predicted"/>
<accession>A0ABT4IJA9</accession>
<protein>
    <recommendedName>
        <fullName evidence="3">Alpha/beta hydrolase</fullName>
    </recommendedName>
</protein>
<evidence type="ECO:0000313" key="1">
    <source>
        <dbReference type="EMBL" id="MCZ0861646.1"/>
    </source>
</evidence>
<dbReference type="SUPFAM" id="SSF53474">
    <property type="entry name" value="alpha/beta-Hydrolases"/>
    <property type="match status" value="1"/>
</dbReference>
<keyword evidence="2" id="KW-1185">Reference proteome</keyword>
<name>A0ABT4IJA9_9EURY</name>